<dbReference type="AlphaFoldDB" id="A0AAW8M212"/>
<dbReference type="RefSeq" id="WP_045534731.1">
    <property type="nucleotide sequence ID" value="NZ_JAGIPD010000006.1"/>
</dbReference>
<gene>
    <name evidence="1" type="ORF">J2W61_005112</name>
</gene>
<evidence type="ECO:0000313" key="1">
    <source>
        <dbReference type="EMBL" id="MDR6705237.1"/>
    </source>
</evidence>
<organism evidence="1 2">
    <name type="scientific">Agrobacterium tumefaciens</name>
    <dbReference type="NCBI Taxonomy" id="358"/>
    <lineage>
        <taxon>Bacteria</taxon>
        <taxon>Pseudomonadati</taxon>
        <taxon>Pseudomonadota</taxon>
        <taxon>Alphaproteobacteria</taxon>
        <taxon>Hyphomicrobiales</taxon>
        <taxon>Rhizobiaceae</taxon>
        <taxon>Rhizobium/Agrobacterium group</taxon>
        <taxon>Agrobacterium</taxon>
        <taxon>Agrobacterium tumefaciens complex</taxon>
    </lineage>
</organism>
<dbReference type="EMBL" id="JAVDSW010000008">
    <property type="protein sequence ID" value="MDR6705237.1"/>
    <property type="molecule type" value="Genomic_DNA"/>
</dbReference>
<name>A0AAW8M212_AGRTU</name>
<proteinExistence type="predicted"/>
<sequence>MKEFTKNVLPHVPAFRRFARGHAADIGSADALVMIALKTLKARWMFLGFGGLKIEGYGLIHSLADDNAAISDDADSEPIPENDTGIACALRRLTTLDRSMILLTSVEQLTFQEVGSALGIPDSFVINELPLARERLREFVEIPLRASARRGAHLRSIK</sequence>
<dbReference type="InterPro" id="IPR013324">
    <property type="entry name" value="RNA_pol_sigma_r3/r4-like"/>
</dbReference>
<dbReference type="Proteomes" id="UP001265315">
    <property type="component" value="Unassembled WGS sequence"/>
</dbReference>
<protein>
    <submittedName>
        <fullName evidence="1">RNA polymerase sigma-70 factor (ECF subfamily)</fullName>
    </submittedName>
</protein>
<accession>A0AAW8M212</accession>
<comment type="caution">
    <text evidence="1">The sequence shown here is derived from an EMBL/GenBank/DDBJ whole genome shotgun (WGS) entry which is preliminary data.</text>
</comment>
<dbReference type="Gene3D" id="1.20.140.160">
    <property type="match status" value="1"/>
</dbReference>
<reference evidence="1" key="1">
    <citation type="submission" date="2023-07" db="EMBL/GenBank/DDBJ databases">
        <title>Sorghum-associated microbial communities from plants grown in Nebraska, USA.</title>
        <authorList>
            <person name="Schachtman D."/>
        </authorList>
    </citation>
    <scope>NUCLEOTIDE SEQUENCE</scope>
    <source>
        <strain evidence="1">1457</strain>
    </source>
</reference>
<dbReference type="GeneID" id="61458355"/>
<dbReference type="SUPFAM" id="SSF88659">
    <property type="entry name" value="Sigma3 and sigma4 domains of RNA polymerase sigma factors"/>
    <property type="match status" value="1"/>
</dbReference>
<evidence type="ECO:0000313" key="2">
    <source>
        <dbReference type="Proteomes" id="UP001265315"/>
    </source>
</evidence>